<accession>A0A3S0HN67</accession>
<evidence type="ECO:0000313" key="2">
    <source>
        <dbReference type="EMBL" id="RTQ49646.1"/>
    </source>
</evidence>
<evidence type="ECO:0000256" key="1">
    <source>
        <dbReference type="SAM" id="MobiDB-lite"/>
    </source>
</evidence>
<comment type="caution">
    <text evidence="2">The sequence shown here is derived from an EMBL/GenBank/DDBJ whole genome shotgun (WGS) entry which is preliminary data.</text>
</comment>
<dbReference type="RefSeq" id="WP_126693505.1">
    <property type="nucleotide sequence ID" value="NZ_RXOF01000006.1"/>
</dbReference>
<feature type="region of interest" description="Disordered" evidence="1">
    <location>
        <begin position="77"/>
        <end position="100"/>
    </location>
</feature>
<dbReference type="AlphaFoldDB" id="A0A3S0HN67"/>
<reference evidence="2 3" key="1">
    <citation type="submission" date="2018-12" db="EMBL/GenBank/DDBJ databases">
        <title>Hymenobacter gummosus sp. nov., isolated from a spring.</title>
        <authorList>
            <person name="Nie L."/>
        </authorList>
    </citation>
    <scope>NUCLEOTIDE SEQUENCE [LARGE SCALE GENOMIC DNA]</scope>
    <source>
        <strain evidence="2 3">KCTC 52166</strain>
    </source>
</reference>
<dbReference type="Proteomes" id="UP000282184">
    <property type="component" value="Unassembled WGS sequence"/>
</dbReference>
<evidence type="ECO:0000313" key="3">
    <source>
        <dbReference type="Proteomes" id="UP000282184"/>
    </source>
</evidence>
<dbReference type="OrthoDB" id="885017at2"/>
<organism evidence="2 3">
    <name type="scientific">Hymenobacter gummosus</name>
    <dbReference type="NCBI Taxonomy" id="1776032"/>
    <lineage>
        <taxon>Bacteria</taxon>
        <taxon>Pseudomonadati</taxon>
        <taxon>Bacteroidota</taxon>
        <taxon>Cytophagia</taxon>
        <taxon>Cytophagales</taxon>
        <taxon>Hymenobacteraceae</taxon>
        <taxon>Hymenobacter</taxon>
    </lineage>
</organism>
<dbReference type="EMBL" id="RXOF01000006">
    <property type="protein sequence ID" value="RTQ49646.1"/>
    <property type="molecule type" value="Genomic_DNA"/>
</dbReference>
<keyword evidence="3" id="KW-1185">Reference proteome</keyword>
<gene>
    <name evidence="2" type="ORF">EJV47_12575</name>
</gene>
<feature type="compositionally biased region" description="Polar residues" evidence="1">
    <location>
        <begin position="90"/>
        <end position="100"/>
    </location>
</feature>
<name>A0A3S0HN67_9BACT</name>
<sequence length="100" mass="11089">MPANPVTHPPARNTPRARAELVARFQDFHRRAVQHTGPESTLRLYCRALCDWAADPNTDLYHVERLVDEIQHALRLEAADDEEAAGAQPPISSRTGPPTG</sequence>
<proteinExistence type="predicted"/>
<protein>
    <submittedName>
        <fullName evidence="2">Uncharacterized protein</fullName>
    </submittedName>
</protein>